<gene>
    <name evidence="2" type="ORF">Adt_37186</name>
</gene>
<reference evidence="3" key="1">
    <citation type="submission" date="2024-07" db="EMBL/GenBank/DDBJ databases">
        <title>Two chromosome-level genome assemblies of Korean endemic species Abeliophyllum distichum and Forsythia ovata (Oleaceae).</title>
        <authorList>
            <person name="Jang H."/>
        </authorList>
    </citation>
    <scope>NUCLEOTIDE SEQUENCE [LARGE SCALE GENOMIC DNA]</scope>
</reference>
<accession>A0ABD1QJQ8</accession>
<evidence type="ECO:0000313" key="3">
    <source>
        <dbReference type="Proteomes" id="UP001604336"/>
    </source>
</evidence>
<comment type="caution">
    <text evidence="2">The sequence shown here is derived from an EMBL/GenBank/DDBJ whole genome shotgun (WGS) entry which is preliminary data.</text>
</comment>
<dbReference type="Proteomes" id="UP001604336">
    <property type="component" value="Unassembled WGS sequence"/>
</dbReference>
<keyword evidence="3" id="KW-1185">Reference proteome</keyword>
<organism evidence="2 3">
    <name type="scientific">Abeliophyllum distichum</name>
    <dbReference type="NCBI Taxonomy" id="126358"/>
    <lineage>
        <taxon>Eukaryota</taxon>
        <taxon>Viridiplantae</taxon>
        <taxon>Streptophyta</taxon>
        <taxon>Embryophyta</taxon>
        <taxon>Tracheophyta</taxon>
        <taxon>Spermatophyta</taxon>
        <taxon>Magnoliopsida</taxon>
        <taxon>eudicotyledons</taxon>
        <taxon>Gunneridae</taxon>
        <taxon>Pentapetalae</taxon>
        <taxon>asterids</taxon>
        <taxon>lamiids</taxon>
        <taxon>Lamiales</taxon>
        <taxon>Oleaceae</taxon>
        <taxon>Forsythieae</taxon>
        <taxon>Abeliophyllum</taxon>
    </lineage>
</organism>
<proteinExistence type="predicted"/>
<evidence type="ECO:0000313" key="2">
    <source>
        <dbReference type="EMBL" id="KAL2476450.1"/>
    </source>
</evidence>
<dbReference type="AlphaFoldDB" id="A0ABD1QJQ8"/>
<feature type="region of interest" description="Disordered" evidence="1">
    <location>
        <begin position="1"/>
        <end position="25"/>
    </location>
</feature>
<protein>
    <recommendedName>
        <fullName evidence="4">Transposase MuDR plant domain-containing protein</fullName>
    </recommendedName>
</protein>
<name>A0ABD1QJQ8_9LAMI</name>
<sequence>MVTDFEDDPDFIDSENDNDENDGLACEQNVTDDIQIEVEGRVPQEANDIENEVDELEYPTSKELHSDYESDEEVGYRFHEFNAMTDMQNPNFVVGLKFRSIEEFRQAVRNYGTVNMYNVKIIVGTLLGRL</sequence>
<evidence type="ECO:0008006" key="4">
    <source>
        <dbReference type="Google" id="ProtNLM"/>
    </source>
</evidence>
<dbReference type="EMBL" id="JBFOLK010000011">
    <property type="protein sequence ID" value="KAL2476450.1"/>
    <property type="molecule type" value="Genomic_DNA"/>
</dbReference>
<evidence type="ECO:0000256" key="1">
    <source>
        <dbReference type="SAM" id="MobiDB-lite"/>
    </source>
</evidence>
<feature type="compositionally biased region" description="Acidic residues" evidence="1">
    <location>
        <begin position="1"/>
        <end position="22"/>
    </location>
</feature>